<protein>
    <recommendedName>
        <fullName evidence="2">Thioredoxin domain-containing protein</fullName>
    </recommendedName>
</protein>
<dbReference type="EMBL" id="JAKOGI010000077">
    <property type="protein sequence ID" value="KAJ8445418.1"/>
    <property type="molecule type" value="Genomic_DNA"/>
</dbReference>
<gene>
    <name evidence="3" type="ORF">Cgig2_031231</name>
</gene>
<dbReference type="PROSITE" id="PS51352">
    <property type="entry name" value="THIOREDOXIN_2"/>
    <property type="match status" value="2"/>
</dbReference>
<evidence type="ECO:0000259" key="2">
    <source>
        <dbReference type="PROSITE" id="PS51352"/>
    </source>
</evidence>
<dbReference type="SUPFAM" id="SSF52833">
    <property type="entry name" value="Thioredoxin-like"/>
    <property type="match status" value="2"/>
</dbReference>
<sequence>MWAKSVFNKEESRSPVTPATVFPSHNYKSYSVNNWKISPSFAPPYHPSPINSRYSFPESRPPPPSPPTAAHQLITFHSSASWRDYFHASKATNKLIVVDFTATWCGPCRRMEPAIDEFAAKYTDVEFAKIDVDKLFVRIDVSCEHGVQTMPTFLLMKGGKVVDKVTGTRKEELQRKIEKYRIKMWANRTFGMEESRSYAAPRIVAPTANYFPIYGYKSSAPVVSPKANRVIAFRSSASWKSYFQTSKATNKLISLNVLKIVVDFTASWCGPCRQMEPAIDEFAAKYGDVEFAKIDVDKLFDVSCEYGVQTMPTFLLMRKGNVIDKVTGARKDVLQRKIEKYRVQGTQT</sequence>
<dbReference type="PROSITE" id="PS00194">
    <property type="entry name" value="THIOREDOXIN_1"/>
    <property type="match status" value="2"/>
</dbReference>
<dbReference type="PANTHER" id="PTHR10438">
    <property type="entry name" value="THIOREDOXIN"/>
    <property type="match status" value="1"/>
</dbReference>
<dbReference type="AlphaFoldDB" id="A0A9Q1KL63"/>
<dbReference type="Pfam" id="PF00085">
    <property type="entry name" value="Thioredoxin"/>
    <property type="match status" value="2"/>
</dbReference>
<dbReference type="CDD" id="cd02947">
    <property type="entry name" value="TRX_family"/>
    <property type="match status" value="2"/>
</dbReference>
<feature type="region of interest" description="Disordered" evidence="1">
    <location>
        <begin position="1"/>
        <end position="26"/>
    </location>
</feature>
<dbReference type="Proteomes" id="UP001153076">
    <property type="component" value="Unassembled WGS sequence"/>
</dbReference>
<comment type="caution">
    <text evidence="3">The sequence shown here is derived from an EMBL/GenBank/DDBJ whole genome shotgun (WGS) entry which is preliminary data.</text>
</comment>
<reference evidence="3" key="1">
    <citation type="submission" date="2022-04" db="EMBL/GenBank/DDBJ databases">
        <title>Carnegiea gigantea Genome sequencing and assembly v2.</title>
        <authorList>
            <person name="Copetti D."/>
            <person name="Sanderson M.J."/>
            <person name="Burquez A."/>
            <person name="Wojciechowski M.F."/>
        </authorList>
    </citation>
    <scope>NUCLEOTIDE SEQUENCE</scope>
    <source>
        <strain evidence="3">SGP5-SGP5p</strain>
        <tissue evidence="3">Aerial part</tissue>
    </source>
</reference>
<evidence type="ECO:0000256" key="1">
    <source>
        <dbReference type="SAM" id="MobiDB-lite"/>
    </source>
</evidence>
<dbReference type="InterPro" id="IPR013766">
    <property type="entry name" value="Thioredoxin_domain"/>
</dbReference>
<feature type="domain" description="Thioredoxin" evidence="2">
    <location>
        <begin position="194"/>
        <end position="343"/>
    </location>
</feature>
<name>A0A9Q1KL63_9CARY</name>
<accession>A0A9Q1KL63</accession>
<dbReference type="PANTHER" id="PTHR10438:SF463">
    <property type="entry name" value="THIOREDOXIN"/>
    <property type="match status" value="1"/>
</dbReference>
<dbReference type="InterPro" id="IPR017937">
    <property type="entry name" value="Thioredoxin_CS"/>
</dbReference>
<evidence type="ECO:0000313" key="4">
    <source>
        <dbReference type="Proteomes" id="UP001153076"/>
    </source>
</evidence>
<organism evidence="3 4">
    <name type="scientific">Carnegiea gigantea</name>
    <dbReference type="NCBI Taxonomy" id="171969"/>
    <lineage>
        <taxon>Eukaryota</taxon>
        <taxon>Viridiplantae</taxon>
        <taxon>Streptophyta</taxon>
        <taxon>Embryophyta</taxon>
        <taxon>Tracheophyta</taxon>
        <taxon>Spermatophyta</taxon>
        <taxon>Magnoliopsida</taxon>
        <taxon>eudicotyledons</taxon>
        <taxon>Gunneridae</taxon>
        <taxon>Pentapetalae</taxon>
        <taxon>Caryophyllales</taxon>
        <taxon>Cactineae</taxon>
        <taxon>Cactaceae</taxon>
        <taxon>Cactoideae</taxon>
        <taxon>Echinocereeae</taxon>
        <taxon>Carnegiea</taxon>
    </lineage>
</organism>
<feature type="domain" description="Thioredoxin" evidence="2">
    <location>
        <begin position="59"/>
        <end position="182"/>
    </location>
</feature>
<evidence type="ECO:0000313" key="3">
    <source>
        <dbReference type="EMBL" id="KAJ8445418.1"/>
    </source>
</evidence>
<proteinExistence type="predicted"/>
<dbReference type="Gene3D" id="3.40.30.10">
    <property type="entry name" value="Glutaredoxin"/>
    <property type="match status" value="2"/>
</dbReference>
<dbReference type="PRINTS" id="PR00421">
    <property type="entry name" value="THIOREDOXIN"/>
</dbReference>
<keyword evidence="4" id="KW-1185">Reference proteome</keyword>
<dbReference type="InterPro" id="IPR050620">
    <property type="entry name" value="Thioredoxin_H-type-like"/>
</dbReference>
<dbReference type="OrthoDB" id="2121326at2759"/>
<dbReference type="InterPro" id="IPR036249">
    <property type="entry name" value="Thioredoxin-like_sf"/>
</dbReference>